<evidence type="ECO:0000313" key="2">
    <source>
        <dbReference type="Proteomes" id="UP001150538"/>
    </source>
</evidence>
<proteinExistence type="predicted"/>
<dbReference type="Proteomes" id="UP001150538">
    <property type="component" value="Unassembled WGS sequence"/>
</dbReference>
<sequence length="67" mass="7448">MADILNFAPSDILGLHREHVESVLVLEIFDSSENFGIYTTGDRSFAVHVQYLNEVVHSVEVKDVGTS</sequence>
<gene>
    <name evidence="1" type="ORF">H4219_005542</name>
</gene>
<keyword evidence="2" id="KW-1185">Reference proteome</keyword>
<evidence type="ECO:0000313" key="1">
    <source>
        <dbReference type="EMBL" id="KAJ1912594.1"/>
    </source>
</evidence>
<organism evidence="1 2">
    <name type="scientific">Mycoemilia scoparia</name>
    <dbReference type="NCBI Taxonomy" id="417184"/>
    <lineage>
        <taxon>Eukaryota</taxon>
        <taxon>Fungi</taxon>
        <taxon>Fungi incertae sedis</taxon>
        <taxon>Zoopagomycota</taxon>
        <taxon>Kickxellomycotina</taxon>
        <taxon>Kickxellomycetes</taxon>
        <taxon>Kickxellales</taxon>
        <taxon>Kickxellaceae</taxon>
        <taxon>Mycoemilia</taxon>
    </lineage>
</organism>
<comment type="caution">
    <text evidence="1">The sequence shown here is derived from an EMBL/GenBank/DDBJ whole genome shotgun (WGS) entry which is preliminary data.</text>
</comment>
<dbReference type="AlphaFoldDB" id="A0A9W7ZNW3"/>
<reference evidence="1" key="1">
    <citation type="submission" date="2022-07" db="EMBL/GenBank/DDBJ databases">
        <title>Phylogenomic reconstructions and comparative analyses of Kickxellomycotina fungi.</title>
        <authorList>
            <person name="Reynolds N.K."/>
            <person name="Stajich J.E."/>
            <person name="Barry K."/>
            <person name="Grigoriev I.V."/>
            <person name="Crous P."/>
            <person name="Smith M.E."/>
        </authorList>
    </citation>
    <scope>NUCLEOTIDE SEQUENCE</scope>
    <source>
        <strain evidence="1">NBRC 100468</strain>
    </source>
</reference>
<name>A0A9W7ZNW3_9FUNG</name>
<protein>
    <submittedName>
        <fullName evidence="1">Uncharacterized protein</fullName>
    </submittedName>
</protein>
<dbReference type="EMBL" id="JANBPU010000331">
    <property type="protein sequence ID" value="KAJ1912594.1"/>
    <property type="molecule type" value="Genomic_DNA"/>
</dbReference>
<accession>A0A9W7ZNW3</accession>